<sequence>MALFFQLLLCSWIFSWAFAGPVSLVAKSPESAPAHDITKRDIDPIRSAYRGIHWDDAYSQCTTDEFNILVESSRMALDVTSYKLGQYWDSPAWHRYFVRDWKTNPTYGWHGNERSQDTFLNIRNNIEQVSKFPREGRKDKRGNWSRSKQTSYRCQEIPNYNKCAKSPNKAGRWTGPSAYTAQPAANPDGWAVVFCPRFFQDGRAKYINRITDGTTKKPSDIGTLISYEYIVIHEWMHNKLFGYKFMIEDVKGNIPGQPDGRTIYGDTLCHEYAWINMGTSRVPGGGVNLMVAWNADNYAWFFNYNWYYYHWSWNDDGSHSYKRSLVDRDNDDDIITFDSTGGEVDEKDIDLSQDTIPINVHVEGADSHGTPMAVINYVGEDYDDFVKDSKESFVSPDSDCILSAECNLSDGNAIDPKCICKCDGEIASLEDPRCAGFAGSLPDPPKGGPGNGP</sequence>
<dbReference type="GO" id="GO:0008237">
    <property type="term" value="F:metallopeptidase activity"/>
    <property type="evidence" value="ECO:0007669"/>
    <property type="project" value="InterPro"/>
</dbReference>
<evidence type="ECO:0000256" key="1">
    <source>
        <dbReference type="SAM" id="SignalP"/>
    </source>
</evidence>
<keyword evidence="3" id="KW-1185">Reference proteome</keyword>
<proteinExistence type="predicted"/>
<feature type="signal peptide" evidence="1">
    <location>
        <begin position="1"/>
        <end position="19"/>
    </location>
</feature>
<gene>
    <name evidence="2" type="ORF">BGW36DRAFT_9576</name>
</gene>
<dbReference type="EMBL" id="JAJTJA010000001">
    <property type="protein sequence ID" value="KAH8705211.1"/>
    <property type="molecule type" value="Genomic_DNA"/>
</dbReference>
<feature type="chain" id="PRO_5042268182" evidence="1">
    <location>
        <begin position="20"/>
        <end position="453"/>
    </location>
</feature>
<evidence type="ECO:0000313" key="3">
    <source>
        <dbReference type="Proteomes" id="UP001201262"/>
    </source>
</evidence>
<dbReference type="GeneID" id="70253013"/>
<dbReference type="Proteomes" id="UP001201262">
    <property type="component" value="Unassembled WGS sequence"/>
</dbReference>
<organism evidence="2 3">
    <name type="scientific">Talaromyces proteolyticus</name>
    <dbReference type="NCBI Taxonomy" id="1131652"/>
    <lineage>
        <taxon>Eukaryota</taxon>
        <taxon>Fungi</taxon>
        <taxon>Dikarya</taxon>
        <taxon>Ascomycota</taxon>
        <taxon>Pezizomycotina</taxon>
        <taxon>Eurotiomycetes</taxon>
        <taxon>Eurotiomycetidae</taxon>
        <taxon>Eurotiales</taxon>
        <taxon>Trichocomaceae</taxon>
        <taxon>Talaromyces</taxon>
        <taxon>Talaromyces sect. Bacilispori</taxon>
    </lineage>
</organism>
<dbReference type="InterPro" id="IPR024079">
    <property type="entry name" value="MetalloPept_cat_dom_sf"/>
</dbReference>
<reference evidence="2" key="1">
    <citation type="submission" date="2021-12" db="EMBL/GenBank/DDBJ databases">
        <title>Convergent genome expansion in fungi linked to evolution of root-endophyte symbiosis.</title>
        <authorList>
            <consortium name="DOE Joint Genome Institute"/>
            <person name="Ke Y.-H."/>
            <person name="Bonito G."/>
            <person name="Liao H.-L."/>
            <person name="Looney B."/>
            <person name="Rojas-Flechas A."/>
            <person name="Nash J."/>
            <person name="Hameed K."/>
            <person name="Schadt C."/>
            <person name="Martin F."/>
            <person name="Crous P.W."/>
            <person name="Miettinen O."/>
            <person name="Magnuson J.K."/>
            <person name="Labbe J."/>
            <person name="Jacobson D."/>
            <person name="Doktycz M.J."/>
            <person name="Veneault-Fourrey C."/>
            <person name="Kuo A."/>
            <person name="Mondo S."/>
            <person name="Calhoun S."/>
            <person name="Riley R."/>
            <person name="Ohm R."/>
            <person name="LaButti K."/>
            <person name="Andreopoulos B."/>
            <person name="Pangilinan J."/>
            <person name="Nolan M."/>
            <person name="Tritt A."/>
            <person name="Clum A."/>
            <person name="Lipzen A."/>
            <person name="Daum C."/>
            <person name="Barry K."/>
            <person name="Grigoriev I.V."/>
            <person name="Vilgalys R."/>
        </authorList>
    </citation>
    <scope>NUCLEOTIDE SEQUENCE</scope>
    <source>
        <strain evidence="2">PMI_201</strain>
    </source>
</reference>
<protein>
    <submittedName>
        <fullName evidence="2">Uncharacterized protein</fullName>
    </submittedName>
</protein>
<dbReference type="AlphaFoldDB" id="A0AAD4L531"/>
<comment type="caution">
    <text evidence="2">The sequence shown here is derived from an EMBL/GenBank/DDBJ whole genome shotgun (WGS) entry which is preliminary data.</text>
</comment>
<keyword evidence="1" id="KW-0732">Signal</keyword>
<dbReference type="RefSeq" id="XP_046077832.1">
    <property type="nucleotide sequence ID" value="XM_046222727.1"/>
</dbReference>
<evidence type="ECO:0000313" key="2">
    <source>
        <dbReference type="EMBL" id="KAH8705211.1"/>
    </source>
</evidence>
<accession>A0AAD4L531</accession>
<dbReference type="Gene3D" id="3.40.390.10">
    <property type="entry name" value="Collagenase (Catalytic Domain)"/>
    <property type="match status" value="1"/>
</dbReference>
<name>A0AAD4L531_9EURO</name>